<comment type="caution">
    <text evidence="2">The sequence shown here is derived from an EMBL/GenBank/DDBJ whole genome shotgun (WGS) entry which is preliminary data.</text>
</comment>
<gene>
    <name evidence="2" type="ORF">FZEAL_10911</name>
</gene>
<feature type="compositionally biased region" description="Polar residues" evidence="1">
    <location>
        <begin position="118"/>
        <end position="133"/>
    </location>
</feature>
<keyword evidence="3" id="KW-1185">Reference proteome</keyword>
<dbReference type="Proteomes" id="UP000635477">
    <property type="component" value="Unassembled WGS sequence"/>
</dbReference>
<feature type="region of interest" description="Disordered" evidence="1">
    <location>
        <begin position="28"/>
        <end position="133"/>
    </location>
</feature>
<feature type="compositionally biased region" description="Pro residues" evidence="1">
    <location>
        <begin position="66"/>
        <end position="78"/>
    </location>
</feature>
<organism evidence="2 3">
    <name type="scientific">Fusarium zealandicum</name>
    <dbReference type="NCBI Taxonomy" id="1053134"/>
    <lineage>
        <taxon>Eukaryota</taxon>
        <taxon>Fungi</taxon>
        <taxon>Dikarya</taxon>
        <taxon>Ascomycota</taxon>
        <taxon>Pezizomycotina</taxon>
        <taxon>Sordariomycetes</taxon>
        <taxon>Hypocreomycetidae</taxon>
        <taxon>Hypocreales</taxon>
        <taxon>Nectriaceae</taxon>
        <taxon>Fusarium</taxon>
        <taxon>Fusarium staphyleae species complex</taxon>
    </lineage>
</organism>
<dbReference type="AlphaFoldDB" id="A0A8H4TTY8"/>
<protein>
    <submittedName>
        <fullName evidence="2">Uncharacterized protein</fullName>
    </submittedName>
</protein>
<evidence type="ECO:0000256" key="1">
    <source>
        <dbReference type="SAM" id="MobiDB-lite"/>
    </source>
</evidence>
<dbReference type="OrthoDB" id="10320261at2759"/>
<evidence type="ECO:0000313" key="3">
    <source>
        <dbReference type="Proteomes" id="UP000635477"/>
    </source>
</evidence>
<reference evidence="2" key="1">
    <citation type="journal article" date="2020" name="BMC Genomics">
        <title>Correction to: Identification and distribution of gene clusters required for synthesis of sphingolipid metabolism inhibitors in diverse species of the filamentous fungus Fusarium.</title>
        <authorList>
            <person name="Kim H.S."/>
            <person name="Lohmar J.M."/>
            <person name="Busman M."/>
            <person name="Brown D.W."/>
            <person name="Naumann T.A."/>
            <person name="Divon H.H."/>
            <person name="Lysoe E."/>
            <person name="Uhlig S."/>
            <person name="Proctor R.H."/>
        </authorList>
    </citation>
    <scope>NUCLEOTIDE SEQUENCE</scope>
    <source>
        <strain evidence="2">NRRL 22465</strain>
    </source>
</reference>
<name>A0A8H4TTY8_9HYPO</name>
<accession>A0A8H4TTY8</accession>
<proteinExistence type="predicted"/>
<evidence type="ECO:0000313" key="2">
    <source>
        <dbReference type="EMBL" id="KAF4963869.1"/>
    </source>
</evidence>
<reference evidence="2" key="2">
    <citation type="submission" date="2020-05" db="EMBL/GenBank/DDBJ databases">
        <authorList>
            <person name="Kim H.-S."/>
            <person name="Proctor R.H."/>
            <person name="Brown D.W."/>
        </authorList>
    </citation>
    <scope>NUCLEOTIDE SEQUENCE</scope>
    <source>
        <strain evidence="2">NRRL 22465</strain>
    </source>
</reference>
<feature type="compositionally biased region" description="Pro residues" evidence="1">
    <location>
        <begin position="41"/>
        <end position="56"/>
    </location>
</feature>
<sequence length="264" mass="29924">MIDAPAQPYDFRHKHDHDHRHYLYHQNMGQLHHPPPHNEPRGPPFHPQNPGGPQPEPFFHGHYPFAPIPAFQPQPNPPISLLSSPSSPSPTITTVTNSTLTNSTLSTAVIPSPPITIPSWNTPSRSTSAPTSVASITPSESVSVALRRGRHVHSTSDSDHVVYLDNDRPVNLALARRALHDSTVDQLHRRLDSIAEKLTGFMIWRITAQVEQRFPHLPDDLARSRHAWYQVALVISEVLEEKLTGERLEDRGAFRKRFWWWLMV</sequence>
<dbReference type="EMBL" id="JABEYC010001573">
    <property type="protein sequence ID" value="KAF4963869.1"/>
    <property type="molecule type" value="Genomic_DNA"/>
</dbReference>
<feature type="compositionally biased region" description="Low complexity" evidence="1">
    <location>
        <begin position="79"/>
        <end position="107"/>
    </location>
</feature>